<dbReference type="RefSeq" id="WP_331250401.1">
    <property type="nucleotide sequence ID" value="NZ_PKIZ01000078.1"/>
</dbReference>
<proteinExistence type="predicted"/>
<sequence length="122" mass="13358">RLRAVVVRSKGEGDLIKRASLLRRDSVHGAFDGTITTDEENNTIWANGTPIRIIYANNPAEIDYTEYGINDAIVVDNTGVWRDRDGLSQHLEAKGVSKVLLTAPGKGDIKNIVYGINHGDIT</sequence>
<feature type="non-terminal residue" evidence="2">
    <location>
        <position position="1"/>
    </location>
</feature>
<dbReference type="Gene3D" id="3.40.50.720">
    <property type="entry name" value="NAD(P)-binding Rossmann-like Domain"/>
    <property type="match status" value="1"/>
</dbReference>
<name>A0A2I1P7Y4_9MICO</name>
<dbReference type="AlphaFoldDB" id="A0A2I1P7Y4"/>
<keyword evidence="2" id="KW-0560">Oxidoreductase</keyword>
<dbReference type="InterPro" id="IPR020828">
    <property type="entry name" value="GlycerAld_3-P_DH_NAD(P)-bd"/>
</dbReference>
<dbReference type="PANTHER" id="PTHR43454">
    <property type="entry name" value="GLYCERALDEHYDE-3-PHOSPHATE DEHYDROGENASE"/>
    <property type="match status" value="1"/>
</dbReference>
<comment type="caution">
    <text evidence="2">The sequence shown here is derived from an EMBL/GenBank/DDBJ whole genome shotgun (WGS) entry which is preliminary data.</text>
</comment>
<dbReference type="GO" id="GO:0004365">
    <property type="term" value="F:glyceraldehyde-3-phosphate dehydrogenase (NAD+) (phosphorylating) activity"/>
    <property type="evidence" value="ECO:0007669"/>
    <property type="project" value="UniProtKB-EC"/>
</dbReference>
<evidence type="ECO:0000259" key="1">
    <source>
        <dbReference type="SMART" id="SM00846"/>
    </source>
</evidence>
<gene>
    <name evidence="2" type="ORF">CYJ76_11580</name>
</gene>
<dbReference type="SMART" id="SM00846">
    <property type="entry name" value="Gp_dh_N"/>
    <property type="match status" value="1"/>
</dbReference>
<dbReference type="SUPFAM" id="SSF51735">
    <property type="entry name" value="NAD(P)-binding Rossmann-fold domains"/>
    <property type="match status" value="1"/>
</dbReference>
<feature type="non-terminal residue" evidence="2">
    <location>
        <position position="122"/>
    </location>
</feature>
<protein>
    <submittedName>
        <fullName evidence="2">Glyceraldehyde-3-phosphate dehydrogenase</fullName>
        <ecNumber evidence="2">1.2.1.12</ecNumber>
    </submittedName>
</protein>
<feature type="domain" description="Glyceraldehyde 3-phosphate dehydrogenase NAD(P) binding" evidence="1">
    <location>
        <begin position="2"/>
        <end position="122"/>
    </location>
</feature>
<evidence type="ECO:0000313" key="2">
    <source>
        <dbReference type="EMBL" id="PKZ40721.1"/>
    </source>
</evidence>
<accession>A0A2I1P7Y4</accession>
<evidence type="ECO:0000313" key="3">
    <source>
        <dbReference type="Proteomes" id="UP000234206"/>
    </source>
</evidence>
<dbReference type="EC" id="1.2.1.12" evidence="2"/>
<reference evidence="2 3" key="1">
    <citation type="submission" date="2017-12" db="EMBL/GenBank/DDBJ databases">
        <title>Phylogenetic diversity of female urinary microbiome.</title>
        <authorList>
            <person name="Thomas-White K."/>
            <person name="Wolfe A.J."/>
        </authorList>
    </citation>
    <scope>NUCLEOTIDE SEQUENCE [LARGE SCALE GENOMIC DNA]</scope>
    <source>
        <strain evidence="2 3">UMB1298</strain>
    </source>
</reference>
<dbReference type="EMBL" id="PKIZ01000078">
    <property type="protein sequence ID" value="PKZ40721.1"/>
    <property type="molecule type" value="Genomic_DNA"/>
</dbReference>
<dbReference type="InterPro" id="IPR036291">
    <property type="entry name" value="NAD(P)-bd_dom_sf"/>
</dbReference>
<dbReference type="GO" id="GO:0051287">
    <property type="term" value="F:NAD binding"/>
    <property type="evidence" value="ECO:0007669"/>
    <property type="project" value="InterPro"/>
</dbReference>
<keyword evidence="3" id="KW-1185">Reference proteome</keyword>
<dbReference type="Proteomes" id="UP000234206">
    <property type="component" value="Unassembled WGS sequence"/>
</dbReference>
<dbReference type="Pfam" id="PF00044">
    <property type="entry name" value="Gp_dh_N"/>
    <property type="match status" value="1"/>
</dbReference>
<organism evidence="2 3">
    <name type="scientific">Kytococcus schroeteri</name>
    <dbReference type="NCBI Taxonomy" id="138300"/>
    <lineage>
        <taxon>Bacteria</taxon>
        <taxon>Bacillati</taxon>
        <taxon>Actinomycetota</taxon>
        <taxon>Actinomycetes</taxon>
        <taxon>Micrococcales</taxon>
        <taxon>Kytococcaceae</taxon>
        <taxon>Kytococcus</taxon>
    </lineage>
</organism>
<dbReference type="PANTHER" id="PTHR43454:SF1">
    <property type="entry name" value="GLYCERALDEHYDE 3-PHOSPHATE DEHYDROGENASE NAD(P) BINDING DOMAIN-CONTAINING PROTEIN"/>
    <property type="match status" value="1"/>
</dbReference>